<dbReference type="EMBL" id="LRPN01000185">
    <property type="protein sequence ID" value="KWZ76879.1"/>
    <property type="molecule type" value="Genomic_DNA"/>
</dbReference>
<organism evidence="1 2">
    <name type="scientific">Heyndrickxia coagulans</name>
    <name type="common">Weizmannia coagulans</name>
    <dbReference type="NCBI Taxonomy" id="1398"/>
    <lineage>
        <taxon>Bacteria</taxon>
        <taxon>Bacillati</taxon>
        <taxon>Bacillota</taxon>
        <taxon>Bacilli</taxon>
        <taxon>Bacillales</taxon>
        <taxon>Bacillaceae</taxon>
        <taxon>Heyndrickxia</taxon>
    </lineage>
</organism>
<name>A0A133KBI4_HEYCO</name>
<dbReference type="AlphaFoldDB" id="A0A133KBI4"/>
<proteinExistence type="predicted"/>
<gene>
    <name evidence="1" type="ORF">HMPREF3213_03616</name>
</gene>
<evidence type="ECO:0000313" key="2">
    <source>
        <dbReference type="Proteomes" id="UP000070376"/>
    </source>
</evidence>
<evidence type="ECO:0008006" key="3">
    <source>
        <dbReference type="Google" id="ProtNLM"/>
    </source>
</evidence>
<sequence>MTMPYHKDKQQAFQAAEQHMALTEDILQNLDMGSEDAGHQLAHLKEEINETYQEIENALEVASETQRVQLEQFRRDLDTIVKHTDLH</sequence>
<comment type="caution">
    <text evidence="1">The sequence shown here is derived from an EMBL/GenBank/DDBJ whole genome shotgun (WGS) entry which is preliminary data.</text>
</comment>
<accession>A0A133KBI4</accession>
<dbReference type="PATRIC" id="fig|1398.22.peg.3622"/>
<evidence type="ECO:0000313" key="1">
    <source>
        <dbReference type="EMBL" id="KWZ76879.1"/>
    </source>
</evidence>
<protein>
    <recommendedName>
        <fullName evidence="3">Small, acid-soluble spore protein N</fullName>
    </recommendedName>
</protein>
<reference evidence="2" key="1">
    <citation type="submission" date="2016-01" db="EMBL/GenBank/DDBJ databases">
        <authorList>
            <person name="Mitreva M."/>
            <person name="Pepin K.H."/>
            <person name="Mihindukulasuriya K.A."/>
            <person name="Fulton R."/>
            <person name="Fronick C."/>
            <person name="O'Laughlin M."/>
            <person name="Miner T."/>
            <person name="Herter B."/>
            <person name="Rosa B.A."/>
            <person name="Cordes M."/>
            <person name="Tomlinson C."/>
            <person name="Wollam A."/>
            <person name="Palsikar V.B."/>
            <person name="Mardis E.R."/>
            <person name="Wilson R.K."/>
        </authorList>
    </citation>
    <scope>NUCLEOTIDE SEQUENCE [LARGE SCALE GENOMIC DNA]</scope>
    <source>
        <strain evidence="2">GED7749B</strain>
    </source>
</reference>
<dbReference type="Proteomes" id="UP000070376">
    <property type="component" value="Unassembled WGS sequence"/>
</dbReference>